<evidence type="ECO:0000313" key="7">
    <source>
        <dbReference type="Proteomes" id="UP001230005"/>
    </source>
</evidence>
<feature type="zinc finger region" description="dksA C4-type" evidence="4">
    <location>
        <begin position="93"/>
        <end position="117"/>
    </location>
</feature>
<dbReference type="RefSeq" id="WP_307327638.1">
    <property type="nucleotide sequence ID" value="NZ_JAUSUG010000014.1"/>
</dbReference>
<dbReference type="NCBIfam" id="TIGR02890">
    <property type="entry name" value="bacill_yteA"/>
    <property type="match status" value="1"/>
</dbReference>
<dbReference type="Gene3D" id="1.20.120.910">
    <property type="entry name" value="DksA, coiled-coil domain"/>
    <property type="match status" value="1"/>
</dbReference>
<dbReference type="PROSITE" id="PS51128">
    <property type="entry name" value="ZF_DKSA_2"/>
    <property type="match status" value="1"/>
</dbReference>
<dbReference type="InterPro" id="IPR037187">
    <property type="entry name" value="DnaK_N"/>
</dbReference>
<evidence type="ECO:0000256" key="1">
    <source>
        <dbReference type="ARBA" id="ARBA00022723"/>
    </source>
</evidence>
<dbReference type="EMBL" id="JAUSUG010000014">
    <property type="protein sequence ID" value="MDQ0256074.1"/>
    <property type="molecule type" value="Genomic_DNA"/>
</dbReference>
<name>A0ABT9ZYZ8_9BACI</name>
<keyword evidence="3" id="KW-0862">Zinc</keyword>
<dbReference type="Proteomes" id="UP001230005">
    <property type="component" value="Unassembled WGS sequence"/>
</dbReference>
<dbReference type="InterPro" id="IPR000962">
    <property type="entry name" value="Znf_DskA_TraR"/>
</dbReference>
<dbReference type="SUPFAM" id="SSF109635">
    <property type="entry name" value="DnaK suppressor protein DksA, alpha-hairpin domain"/>
    <property type="match status" value="1"/>
</dbReference>
<reference evidence="6 7" key="1">
    <citation type="submission" date="2023-07" db="EMBL/GenBank/DDBJ databases">
        <title>Genomic Encyclopedia of Type Strains, Phase IV (KMG-IV): sequencing the most valuable type-strain genomes for metagenomic binning, comparative biology and taxonomic classification.</title>
        <authorList>
            <person name="Goeker M."/>
        </authorList>
    </citation>
    <scope>NUCLEOTIDE SEQUENCE [LARGE SCALE GENOMIC DNA]</scope>
    <source>
        <strain evidence="6 7">DSM 9768</strain>
    </source>
</reference>
<evidence type="ECO:0000313" key="6">
    <source>
        <dbReference type="EMBL" id="MDQ0256074.1"/>
    </source>
</evidence>
<keyword evidence="1" id="KW-0479">Metal-binding</keyword>
<feature type="domain" description="Zinc finger DksA/TraR C4-type" evidence="5">
    <location>
        <begin position="88"/>
        <end position="116"/>
    </location>
</feature>
<accession>A0ABT9ZYZ8</accession>
<evidence type="ECO:0000256" key="4">
    <source>
        <dbReference type="PROSITE-ProRule" id="PRU00510"/>
    </source>
</evidence>
<dbReference type="Pfam" id="PF01258">
    <property type="entry name" value="zf-dskA_traR"/>
    <property type="match status" value="1"/>
</dbReference>
<keyword evidence="2" id="KW-0863">Zinc-finger</keyword>
<dbReference type="InterPro" id="IPR014240">
    <property type="entry name" value="YteA"/>
</dbReference>
<evidence type="ECO:0000259" key="5">
    <source>
        <dbReference type="Pfam" id="PF01258"/>
    </source>
</evidence>
<evidence type="ECO:0000256" key="2">
    <source>
        <dbReference type="ARBA" id="ARBA00022771"/>
    </source>
</evidence>
<dbReference type="PANTHER" id="PTHR33823:SF4">
    <property type="entry name" value="GENERAL STRESS PROTEIN 16O"/>
    <property type="match status" value="1"/>
</dbReference>
<keyword evidence="7" id="KW-1185">Reference proteome</keyword>
<evidence type="ECO:0000256" key="3">
    <source>
        <dbReference type="ARBA" id="ARBA00022833"/>
    </source>
</evidence>
<sequence>MLTNDQKNKLKNQLIQTKEELESRLNGQHYGLNFELAKESVSELSNYDNHPGDLGTELYEREKDLALNEHSEHLMDEINNALKAIDEGTYGQCEVCGEEIPYERLEVVPETRRCINHTEENEVSDNRPVEEAVIAPAFGEFEYDESPRNETFFDAEDAWQTVSVYGSSESPSDFYDTDKDYNNMFVESDEPVGYVEDVENIATANIDGSFSGISVYHRDYENYLEDNDVTNTMEYNSEPEFE</sequence>
<comment type="caution">
    <text evidence="6">The sequence shown here is derived from an EMBL/GenBank/DDBJ whole genome shotgun (WGS) entry which is preliminary data.</text>
</comment>
<proteinExistence type="predicted"/>
<dbReference type="SUPFAM" id="SSF57716">
    <property type="entry name" value="Glucocorticoid receptor-like (DNA-binding domain)"/>
    <property type="match status" value="1"/>
</dbReference>
<organism evidence="6 7">
    <name type="scientific">Evansella vedderi</name>
    <dbReference type="NCBI Taxonomy" id="38282"/>
    <lineage>
        <taxon>Bacteria</taxon>
        <taxon>Bacillati</taxon>
        <taxon>Bacillota</taxon>
        <taxon>Bacilli</taxon>
        <taxon>Bacillales</taxon>
        <taxon>Bacillaceae</taxon>
        <taxon>Evansella</taxon>
    </lineage>
</organism>
<protein>
    <submittedName>
        <fullName evidence="6">YteA family regulatory protein</fullName>
    </submittedName>
</protein>
<gene>
    <name evidence="6" type="ORF">J2S74_003473</name>
</gene>
<dbReference type="PANTHER" id="PTHR33823">
    <property type="entry name" value="RNA POLYMERASE-BINDING TRANSCRIPTION FACTOR DKSA-RELATED"/>
    <property type="match status" value="1"/>
</dbReference>